<name>A0AAN6Y3F2_9PEZI</name>
<protein>
    <submittedName>
        <fullName evidence="1">OsmC/Ohr family</fullName>
    </submittedName>
</protein>
<organism evidence="1 2">
    <name type="scientific">Rhypophila decipiens</name>
    <dbReference type="NCBI Taxonomy" id="261697"/>
    <lineage>
        <taxon>Eukaryota</taxon>
        <taxon>Fungi</taxon>
        <taxon>Dikarya</taxon>
        <taxon>Ascomycota</taxon>
        <taxon>Pezizomycotina</taxon>
        <taxon>Sordariomycetes</taxon>
        <taxon>Sordariomycetidae</taxon>
        <taxon>Sordariales</taxon>
        <taxon>Naviculisporaceae</taxon>
        <taxon>Rhypophila</taxon>
    </lineage>
</organism>
<proteinExistence type="predicted"/>
<dbReference type="InterPro" id="IPR052924">
    <property type="entry name" value="OsmC/Ohr_hydroprdx_reductase"/>
</dbReference>
<accession>A0AAN6Y3F2</accession>
<dbReference type="Gene3D" id="3.30.300.20">
    <property type="match status" value="1"/>
</dbReference>
<keyword evidence="2" id="KW-1185">Reference proteome</keyword>
<evidence type="ECO:0000313" key="2">
    <source>
        <dbReference type="Proteomes" id="UP001301769"/>
    </source>
</evidence>
<dbReference type="Proteomes" id="UP001301769">
    <property type="component" value="Unassembled WGS sequence"/>
</dbReference>
<dbReference type="EMBL" id="MU858148">
    <property type="protein sequence ID" value="KAK4211483.1"/>
    <property type="molecule type" value="Genomic_DNA"/>
</dbReference>
<dbReference type="InterPro" id="IPR015946">
    <property type="entry name" value="KH_dom-like_a/b"/>
</dbReference>
<dbReference type="PANTHER" id="PTHR35368">
    <property type="entry name" value="HYDROPEROXIDE REDUCTASE"/>
    <property type="match status" value="1"/>
</dbReference>
<dbReference type="SUPFAM" id="SSF82784">
    <property type="entry name" value="OsmC-like"/>
    <property type="match status" value="1"/>
</dbReference>
<dbReference type="PANTHER" id="PTHR35368:SF1">
    <property type="entry name" value="HYDROPEROXIDE REDUCTASE"/>
    <property type="match status" value="1"/>
</dbReference>
<sequence length="198" mass="21905">MIPARLTKALTRRSALSVKPQLLPQSTIVNYQRRQFSQTRPALTSTLPVQIHGKGSGTSQTITVQNKPYTFQTDTYTTLGGNDAHPSPVAYSLASLGSCNQVTGSVVARDHGIKVGQWDVEVEGQLPTDVLVGGKQGNPNWVSVELKIHVQTDLDVATEEGRKKWDFFVGEVERRCPITQLFKLSGVRYESVWVNERL</sequence>
<reference evidence="1" key="1">
    <citation type="journal article" date="2023" name="Mol. Phylogenet. Evol.">
        <title>Genome-scale phylogeny and comparative genomics of the fungal order Sordariales.</title>
        <authorList>
            <person name="Hensen N."/>
            <person name="Bonometti L."/>
            <person name="Westerberg I."/>
            <person name="Brannstrom I.O."/>
            <person name="Guillou S."/>
            <person name="Cros-Aarteil S."/>
            <person name="Calhoun S."/>
            <person name="Haridas S."/>
            <person name="Kuo A."/>
            <person name="Mondo S."/>
            <person name="Pangilinan J."/>
            <person name="Riley R."/>
            <person name="LaButti K."/>
            <person name="Andreopoulos B."/>
            <person name="Lipzen A."/>
            <person name="Chen C."/>
            <person name="Yan M."/>
            <person name="Daum C."/>
            <person name="Ng V."/>
            <person name="Clum A."/>
            <person name="Steindorff A."/>
            <person name="Ohm R.A."/>
            <person name="Martin F."/>
            <person name="Silar P."/>
            <person name="Natvig D.O."/>
            <person name="Lalanne C."/>
            <person name="Gautier V."/>
            <person name="Ament-Velasquez S.L."/>
            <person name="Kruys A."/>
            <person name="Hutchinson M.I."/>
            <person name="Powell A.J."/>
            <person name="Barry K."/>
            <person name="Miller A.N."/>
            <person name="Grigoriev I.V."/>
            <person name="Debuchy R."/>
            <person name="Gladieux P."/>
            <person name="Hiltunen Thoren M."/>
            <person name="Johannesson H."/>
        </authorList>
    </citation>
    <scope>NUCLEOTIDE SEQUENCE</scope>
    <source>
        <strain evidence="1">PSN293</strain>
    </source>
</reference>
<dbReference type="InterPro" id="IPR003718">
    <property type="entry name" value="OsmC/Ohr_fam"/>
</dbReference>
<comment type="caution">
    <text evidence="1">The sequence shown here is derived from an EMBL/GenBank/DDBJ whole genome shotgun (WGS) entry which is preliminary data.</text>
</comment>
<reference evidence="1" key="2">
    <citation type="submission" date="2023-05" db="EMBL/GenBank/DDBJ databases">
        <authorList>
            <consortium name="Lawrence Berkeley National Laboratory"/>
            <person name="Steindorff A."/>
            <person name="Hensen N."/>
            <person name="Bonometti L."/>
            <person name="Westerberg I."/>
            <person name="Brannstrom I.O."/>
            <person name="Guillou S."/>
            <person name="Cros-Aarteil S."/>
            <person name="Calhoun S."/>
            <person name="Haridas S."/>
            <person name="Kuo A."/>
            <person name="Mondo S."/>
            <person name="Pangilinan J."/>
            <person name="Riley R."/>
            <person name="Labutti K."/>
            <person name="Andreopoulos B."/>
            <person name="Lipzen A."/>
            <person name="Chen C."/>
            <person name="Yanf M."/>
            <person name="Daum C."/>
            <person name="Ng V."/>
            <person name="Clum A."/>
            <person name="Ohm R."/>
            <person name="Martin F."/>
            <person name="Silar P."/>
            <person name="Natvig D."/>
            <person name="Lalanne C."/>
            <person name="Gautier V."/>
            <person name="Ament-Velasquez S.L."/>
            <person name="Kruys A."/>
            <person name="Hutchinson M.I."/>
            <person name="Powell A.J."/>
            <person name="Barry K."/>
            <person name="Miller A.N."/>
            <person name="Grigoriev I.V."/>
            <person name="Debuchy R."/>
            <person name="Gladieux P."/>
            <person name="Thoren M.H."/>
            <person name="Johannesson H."/>
        </authorList>
    </citation>
    <scope>NUCLEOTIDE SEQUENCE</scope>
    <source>
        <strain evidence="1">PSN293</strain>
    </source>
</reference>
<dbReference type="AlphaFoldDB" id="A0AAN6Y3F2"/>
<dbReference type="Pfam" id="PF02566">
    <property type="entry name" value="OsmC"/>
    <property type="match status" value="1"/>
</dbReference>
<evidence type="ECO:0000313" key="1">
    <source>
        <dbReference type="EMBL" id="KAK4211483.1"/>
    </source>
</evidence>
<dbReference type="InterPro" id="IPR036102">
    <property type="entry name" value="OsmC/Ohrsf"/>
</dbReference>
<gene>
    <name evidence="1" type="ORF">QBC37DRAFT_12492</name>
</gene>